<name>A0ABR0SQ46_9HYPO</name>
<dbReference type="InterPro" id="IPR001810">
    <property type="entry name" value="F-box_dom"/>
</dbReference>
<evidence type="ECO:0000313" key="2">
    <source>
        <dbReference type="EMBL" id="KAK5993846.1"/>
    </source>
</evidence>
<dbReference type="SUPFAM" id="SSF52047">
    <property type="entry name" value="RNI-like"/>
    <property type="match status" value="1"/>
</dbReference>
<keyword evidence="3" id="KW-1185">Reference proteome</keyword>
<dbReference type="CDD" id="cd09917">
    <property type="entry name" value="F-box_SF"/>
    <property type="match status" value="1"/>
</dbReference>
<feature type="domain" description="F-box" evidence="1">
    <location>
        <begin position="22"/>
        <end position="71"/>
    </location>
</feature>
<evidence type="ECO:0000313" key="3">
    <source>
        <dbReference type="Proteomes" id="UP001338125"/>
    </source>
</evidence>
<dbReference type="SMART" id="SM00256">
    <property type="entry name" value="FBOX"/>
    <property type="match status" value="1"/>
</dbReference>
<gene>
    <name evidence="2" type="ORF">PT974_07283</name>
</gene>
<dbReference type="InterPro" id="IPR032675">
    <property type="entry name" value="LRR_dom_sf"/>
</dbReference>
<dbReference type="Pfam" id="PF00646">
    <property type="entry name" value="F-box"/>
    <property type="match status" value="1"/>
</dbReference>
<dbReference type="InterPro" id="IPR036047">
    <property type="entry name" value="F-box-like_dom_sf"/>
</dbReference>
<dbReference type="Gene3D" id="3.80.10.10">
    <property type="entry name" value="Ribonuclease Inhibitor"/>
    <property type="match status" value="1"/>
</dbReference>
<dbReference type="EMBL" id="JAVFKD010000012">
    <property type="protein sequence ID" value="KAK5993846.1"/>
    <property type="molecule type" value="Genomic_DNA"/>
</dbReference>
<proteinExistence type="predicted"/>
<dbReference type="SUPFAM" id="SSF81383">
    <property type="entry name" value="F-box domain"/>
    <property type="match status" value="1"/>
</dbReference>
<accession>A0ABR0SQ46</accession>
<sequence>MDPMDATPSATAMTVIPDHRSTPPLLTMPIEILTRISHHLNTTDFCNVRLTCRGLEQALFNDFADDFFSRKQFMISEFSLGALIDIAKSRLGWTMKHVNLSVDHITLATNAISFLGEEQQRYCHAYRAQQINLWSTGLVHDLLAEAFRHLPNLESVVIRDFNSYTRHRDGPKKAWKSYGAKIMRDTCGVEPVTNYETGHYMGYQVDYAGQLFTAVLKSLGTVDARPKSIKIYERRGNRLQDTAFYIPRAIEAKVLPVLNNLTELHLCIREIPSSIQHNSINYLYLRKFLAHCSNLEILRLNSHFDNYDMIERDCLKSLQLWLAAPPPRPAQHLKITLSFGFMSTTTDDLLAILTKFAPTLKRLELWKVILGAKDPQNDDRIARANICLWTRFFRKLLAIPGLDINEILLGFLRQYGSGVPSSLSTMPNIRFIKTTAFIEEDASIRVMDELKYRGEDIKDFISGITMMFNADWVTYEDWRQRSNGEILFELFTLCYQHHDIWDTKRIEANDEAVAALNDPEAQDGETELDIAASKREAEKYIHRVRVDEDALVPEQDESNLFGLGFF</sequence>
<comment type="caution">
    <text evidence="2">The sequence shown here is derived from an EMBL/GenBank/DDBJ whole genome shotgun (WGS) entry which is preliminary data.</text>
</comment>
<protein>
    <recommendedName>
        <fullName evidence="1">F-box domain-containing protein</fullName>
    </recommendedName>
</protein>
<dbReference type="PROSITE" id="PS50181">
    <property type="entry name" value="FBOX"/>
    <property type="match status" value="1"/>
</dbReference>
<reference evidence="2 3" key="1">
    <citation type="submission" date="2024-01" db="EMBL/GenBank/DDBJ databases">
        <title>Complete genome of Cladobotryum mycophilum ATHUM6906.</title>
        <authorList>
            <person name="Christinaki A.C."/>
            <person name="Myridakis A.I."/>
            <person name="Kouvelis V.N."/>
        </authorList>
    </citation>
    <scope>NUCLEOTIDE SEQUENCE [LARGE SCALE GENOMIC DNA]</scope>
    <source>
        <strain evidence="2 3">ATHUM6906</strain>
    </source>
</reference>
<organism evidence="2 3">
    <name type="scientific">Cladobotryum mycophilum</name>
    <dbReference type="NCBI Taxonomy" id="491253"/>
    <lineage>
        <taxon>Eukaryota</taxon>
        <taxon>Fungi</taxon>
        <taxon>Dikarya</taxon>
        <taxon>Ascomycota</taxon>
        <taxon>Pezizomycotina</taxon>
        <taxon>Sordariomycetes</taxon>
        <taxon>Hypocreomycetidae</taxon>
        <taxon>Hypocreales</taxon>
        <taxon>Hypocreaceae</taxon>
        <taxon>Cladobotryum</taxon>
    </lineage>
</organism>
<dbReference type="Proteomes" id="UP001338125">
    <property type="component" value="Unassembled WGS sequence"/>
</dbReference>
<evidence type="ECO:0000259" key="1">
    <source>
        <dbReference type="PROSITE" id="PS50181"/>
    </source>
</evidence>